<protein>
    <submittedName>
        <fullName evidence="2">Uncharacterized protein</fullName>
    </submittedName>
</protein>
<feature type="compositionally biased region" description="Basic and acidic residues" evidence="1">
    <location>
        <begin position="322"/>
        <end position="335"/>
    </location>
</feature>
<accession>A0AAD2FM72</accession>
<feature type="compositionally biased region" description="Basic residues" evidence="1">
    <location>
        <begin position="336"/>
        <end position="346"/>
    </location>
</feature>
<sequence length="420" mass="47129">MPYKCIPQMMLRELITQSNTFLNAFGSAQHESGPSPRNLVDNLPHIDYNNLKYKFGEYVQLHVTDRTTNTMRSRTVDAIVCGPRNISGRYNFMSLETGKEINGRVVARLPVTDAVIARVETLGREQNQPYRHSKMLTYQWRPGRPIGDEDVVVLPTPVDTTIIPAPIVQPLPNPGPNPFAVPVTAAPTGADVALLEAAQEAEETEQHENGSLGEDEQEAPQYGNQGAEDGGNQGGIMEGNQGAPLDENQGAPLDENQGAEINGNQGAPLDENQGVEAHHEAHDENDFDNFDLDNSLEPLEEGEEEIVFVEDSDSDTEDEINDRDTDKDELDTRKEERRRRSQHLKTHTGETTVLENERGRELRKAKGYHFYRSLLQILRSIRRKSFSNLHGTSIIFQVKQTCWKHSPQGSFLRRCPQNKE</sequence>
<gene>
    <name evidence="2" type="ORF">CYCCA115_LOCUS9141</name>
</gene>
<evidence type="ECO:0000256" key="1">
    <source>
        <dbReference type="SAM" id="MobiDB-lite"/>
    </source>
</evidence>
<feature type="compositionally biased region" description="Gly residues" evidence="1">
    <location>
        <begin position="228"/>
        <end position="237"/>
    </location>
</feature>
<proteinExistence type="predicted"/>
<name>A0AAD2FM72_9STRA</name>
<dbReference type="EMBL" id="CAKOGP040001291">
    <property type="protein sequence ID" value="CAJ1944994.1"/>
    <property type="molecule type" value="Genomic_DNA"/>
</dbReference>
<comment type="caution">
    <text evidence="2">The sequence shown here is derived from an EMBL/GenBank/DDBJ whole genome shotgun (WGS) entry which is preliminary data.</text>
</comment>
<reference evidence="2" key="1">
    <citation type="submission" date="2023-08" db="EMBL/GenBank/DDBJ databases">
        <authorList>
            <person name="Audoor S."/>
            <person name="Bilcke G."/>
        </authorList>
    </citation>
    <scope>NUCLEOTIDE SEQUENCE</scope>
</reference>
<organism evidence="2 3">
    <name type="scientific">Cylindrotheca closterium</name>
    <dbReference type="NCBI Taxonomy" id="2856"/>
    <lineage>
        <taxon>Eukaryota</taxon>
        <taxon>Sar</taxon>
        <taxon>Stramenopiles</taxon>
        <taxon>Ochrophyta</taxon>
        <taxon>Bacillariophyta</taxon>
        <taxon>Bacillariophyceae</taxon>
        <taxon>Bacillariophycidae</taxon>
        <taxon>Bacillariales</taxon>
        <taxon>Bacillariaceae</taxon>
        <taxon>Cylindrotheca</taxon>
    </lineage>
</organism>
<evidence type="ECO:0000313" key="2">
    <source>
        <dbReference type="EMBL" id="CAJ1944994.1"/>
    </source>
</evidence>
<dbReference type="AlphaFoldDB" id="A0AAD2FM72"/>
<keyword evidence="3" id="KW-1185">Reference proteome</keyword>
<evidence type="ECO:0000313" key="3">
    <source>
        <dbReference type="Proteomes" id="UP001295423"/>
    </source>
</evidence>
<feature type="region of interest" description="Disordered" evidence="1">
    <location>
        <begin position="199"/>
        <end position="294"/>
    </location>
</feature>
<feature type="region of interest" description="Disordered" evidence="1">
    <location>
        <begin position="306"/>
        <end position="358"/>
    </location>
</feature>
<dbReference type="Proteomes" id="UP001295423">
    <property type="component" value="Unassembled WGS sequence"/>
</dbReference>
<feature type="compositionally biased region" description="Acidic residues" evidence="1">
    <location>
        <begin position="306"/>
        <end position="321"/>
    </location>
</feature>